<name>A0AAN8SR94_SOLBU</name>
<dbReference type="AlphaFoldDB" id="A0AAN8SR94"/>
<protein>
    <submittedName>
        <fullName evidence="1">Uncharacterized protein</fullName>
    </submittedName>
</protein>
<keyword evidence="2" id="KW-1185">Reference proteome</keyword>
<evidence type="ECO:0000313" key="2">
    <source>
        <dbReference type="Proteomes" id="UP001371456"/>
    </source>
</evidence>
<organism evidence="1 2">
    <name type="scientific">Solanum bulbocastanum</name>
    <name type="common">Wild potato</name>
    <dbReference type="NCBI Taxonomy" id="147425"/>
    <lineage>
        <taxon>Eukaryota</taxon>
        <taxon>Viridiplantae</taxon>
        <taxon>Streptophyta</taxon>
        <taxon>Embryophyta</taxon>
        <taxon>Tracheophyta</taxon>
        <taxon>Spermatophyta</taxon>
        <taxon>Magnoliopsida</taxon>
        <taxon>eudicotyledons</taxon>
        <taxon>Gunneridae</taxon>
        <taxon>Pentapetalae</taxon>
        <taxon>asterids</taxon>
        <taxon>lamiids</taxon>
        <taxon>Solanales</taxon>
        <taxon>Solanaceae</taxon>
        <taxon>Solanoideae</taxon>
        <taxon>Solaneae</taxon>
        <taxon>Solanum</taxon>
    </lineage>
</organism>
<proteinExistence type="predicted"/>
<sequence length="101" mass="11310">MVEVTDPSCSSTRSSIIDEEKQREFKPNNQMFAAASVNSYMHANSSGSSSRRHQFRINCSPTNNYNGKPRPFSDHCKKPGHTKERCYRIHGYPQAGTTGNG</sequence>
<accession>A0AAN8SR94</accession>
<dbReference type="PANTHER" id="PTHR34222">
    <property type="entry name" value="GAG_PRE-INTEGRS DOMAIN-CONTAINING PROTEIN"/>
    <property type="match status" value="1"/>
</dbReference>
<gene>
    <name evidence="1" type="ORF">RDI58_029212</name>
</gene>
<comment type="caution">
    <text evidence="1">The sequence shown here is derived from an EMBL/GenBank/DDBJ whole genome shotgun (WGS) entry which is preliminary data.</text>
</comment>
<dbReference type="EMBL" id="JBANQN010000012">
    <property type="protein sequence ID" value="KAK6773973.1"/>
    <property type="molecule type" value="Genomic_DNA"/>
</dbReference>
<dbReference type="Proteomes" id="UP001371456">
    <property type="component" value="Unassembled WGS sequence"/>
</dbReference>
<reference evidence="1 2" key="1">
    <citation type="submission" date="2024-02" db="EMBL/GenBank/DDBJ databases">
        <title>de novo genome assembly of Solanum bulbocastanum strain 11H21.</title>
        <authorList>
            <person name="Hosaka A.J."/>
        </authorList>
    </citation>
    <scope>NUCLEOTIDE SEQUENCE [LARGE SCALE GENOMIC DNA]</scope>
    <source>
        <tissue evidence="1">Young leaves</tissue>
    </source>
</reference>
<evidence type="ECO:0000313" key="1">
    <source>
        <dbReference type="EMBL" id="KAK6773973.1"/>
    </source>
</evidence>
<dbReference type="PANTHER" id="PTHR34222:SF99">
    <property type="entry name" value="PROTEIN, PUTATIVE-RELATED"/>
    <property type="match status" value="1"/>
</dbReference>